<dbReference type="GO" id="GO:0046872">
    <property type="term" value="F:metal ion binding"/>
    <property type="evidence" value="ECO:0007669"/>
    <property type="project" value="UniProtKB-KW"/>
</dbReference>
<dbReference type="AlphaFoldDB" id="A0A2S4LYI3"/>
<protein>
    <submittedName>
        <fullName evidence="6">NAD-dependent dihydropyrimidine dehydrogenase PreA subunit</fullName>
    </submittedName>
</protein>
<evidence type="ECO:0000259" key="5">
    <source>
        <dbReference type="PROSITE" id="PS51379"/>
    </source>
</evidence>
<evidence type="ECO:0000256" key="2">
    <source>
        <dbReference type="ARBA" id="ARBA00022723"/>
    </source>
</evidence>
<dbReference type="GO" id="GO:0005737">
    <property type="term" value="C:cytoplasm"/>
    <property type="evidence" value="ECO:0007669"/>
    <property type="project" value="TreeGrafter"/>
</dbReference>
<dbReference type="RefSeq" id="WP_103706864.1">
    <property type="nucleotide sequence ID" value="NZ_PQGA01000018.1"/>
</dbReference>
<evidence type="ECO:0000256" key="1">
    <source>
        <dbReference type="ARBA" id="ARBA00022485"/>
    </source>
</evidence>
<dbReference type="PANTHER" id="PTHR24960">
    <property type="entry name" value="PHOTOSYSTEM I IRON-SULFUR CENTER-RELATED"/>
    <property type="match status" value="1"/>
</dbReference>
<dbReference type="OrthoDB" id="9800445at2"/>
<organism evidence="6 7">
    <name type="scientific">Paraburkholderia eburnea</name>
    <dbReference type="NCBI Taxonomy" id="1189126"/>
    <lineage>
        <taxon>Bacteria</taxon>
        <taxon>Pseudomonadati</taxon>
        <taxon>Pseudomonadota</taxon>
        <taxon>Betaproteobacteria</taxon>
        <taxon>Burkholderiales</taxon>
        <taxon>Burkholderiaceae</taxon>
        <taxon>Paraburkholderia</taxon>
    </lineage>
</organism>
<keyword evidence="1" id="KW-0004">4Fe-4S</keyword>
<sequence length="87" mass="9744">MSSTSPTSFKPHDIFQRSSAPVTIDEDRCIADKGCTVCVDVCPLDLLAIDMSKGKAYMQFDECWYCMPCERDCPTGAVKVEIPYLLR</sequence>
<proteinExistence type="predicted"/>
<feature type="domain" description="4Fe-4S ferredoxin-type" evidence="5">
    <location>
        <begin position="20"/>
        <end position="52"/>
    </location>
</feature>
<evidence type="ECO:0000313" key="6">
    <source>
        <dbReference type="EMBL" id="POR47516.1"/>
    </source>
</evidence>
<evidence type="ECO:0000256" key="4">
    <source>
        <dbReference type="ARBA" id="ARBA00023014"/>
    </source>
</evidence>
<dbReference type="PROSITE" id="PS00198">
    <property type="entry name" value="4FE4S_FER_1"/>
    <property type="match status" value="1"/>
</dbReference>
<dbReference type="InterPro" id="IPR017900">
    <property type="entry name" value="4Fe4S_Fe_S_CS"/>
</dbReference>
<keyword evidence="4" id="KW-0411">Iron-sulfur</keyword>
<evidence type="ECO:0000256" key="3">
    <source>
        <dbReference type="ARBA" id="ARBA00023004"/>
    </source>
</evidence>
<dbReference type="PANTHER" id="PTHR24960:SF71">
    <property type="entry name" value="BSR3197 PROTEIN"/>
    <property type="match status" value="1"/>
</dbReference>
<dbReference type="InterPro" id="IPR017896">
    <property type="entry name" value="4Fe4S_Fe-S-bd"/>
</dbReference>
<accession>A0A2S4LYI3</accession>
<dbReference type="EMBL" id="PQGA01000018">
    <property type="protein sequence ID" value="POR47516.1"/>
    <property type="molecule type" value="Genomic_DNA"/>
</dbReference>
<dbReference type="Pfam" id="PF12838">
    <property type="entry name" value="Fer4_7"/>
    <property type="match status" value="1"/>
</dbReference>
<evidence type="ECO:0000313" key="7">
    <source>
        <dbReference type="Proteomes" id="UP000237381"/>
    </source>
</evidence>
<dbReference type="SUPFAM" id="SSF54862">
    <property type="entry name" value="4Fe-4S ferredoxins"/>
    <property type="match status" value="1"/>
</dbReference>
<keyword evidence="3" id="KW-0408">Iron</keyword>
<reference evidence="6 7" key="1">
    <citation type="submission" date="2018-01" db="EMBL/GenBank/DDBJ databases">
        <title>Genomic Encyclopedia of Type Strains, Phase III (KMG-III): the genomes of soil and plant-associated and newly described type strains.</title>
        <authorList>
            <person name="Whitman W."/>
        </authorList>
    </citation>
    <scope>NUCLEOTIDE SEQUENCE [LARGE SCALE GENOMIC DNA]</scope>
    <source>
        <strain evidence="6 7">JCM 18070</strain>
    </source>
</reference>
<dbReference type="InterPro" id="IPR050157">
    <property type="entry name" value="PSI_iron-sulfur_center"/>
</dbReference>
<name>A0A2S4LYI3_9BURK</name>
<dbReference type="Proteomes" id="UP000237381">
    <property type="component" value="Unassembled WGS sequence"/>
</dbReference>
<keyword evidence="7" id="KW-1185">Reference proteome</keyword>
<feature type="domain" description="4Fe-4S ferredoxin-type" evidence="5">
    <location>
        <begin position="54"/>
        <end position="83"/>
    </location>
</feature>
<dbReference type="PROSITE" id="PS51379">
    <property type="entry name" value="4FE4S_FER_2"/>
    <property type="match status" value="2"/>
</dbReference>
<dbReference type="GO" id="GO:0051539">
    <property type="term" value="F:4 iron, 4 sulfur cluster binding"/>
    <property type="evidence" value="ECO:0007669"/>
    <property type="project" value="UniProtKB-KW"/>
</dbReference>
<keyword evidence="2" id="KW-0479">Metal-binding</keyword>
<dbReference type="Gene3D" id="3.30.70.20">
    <property type="match status" value="1"/>
</dbReference>
<comment type="caution">
    <text evidence="6">The sequence shown here is derived from an EMBL/GenBank/DDBJ whole genome shotgun (WGS) entry which is preliminary data.</text>
</comment>
<gene>
    <name evidence="6" type="ORF">B0G62_118107</name>
</gene>